<dbReference type="eggNOG" id="ENOG5032VRV">
    <property type="taxonomic scope" value="Bacteria"/>
</dbReference>
<keyword evidence="3" id="KW-1185">Reference proteome</keyword>
<dbReference type="InterPro" id="IPR007730">
    <property type="entry name" value="SPOR-like_dom"/>
</dbReference>
<dbReference type="STRING" id="396588.Tgr7_2401"/>
<dbReference type="Gene3D" id="3.30.70.1070">
    <property type="entry name" value="Sporulation related repeat"/>
    <property type="match status" value="1"/>
</dbReference>
<dbReference type="Pfam" id="PF05036">
    <property type="entry name" value="SPOR"/>
    <property type="match status" value="1"/>
</dbReference>
<dbReference type="Proteomes" id="UP000002383">
    <property type="component" value="Chromosome"/>
</dbReference>
<evidence type="ECO:0000313" key="2">
    <source>
        <dbReference type="EMBL" id="ACL73479.1"/>
    </source>
</evidence>
<sequence length="221" mass="24501">MRTLVLILVLLNGAYLYWQTQVKPPREAGTPVESLETRNATRLVLLSERIAGPAPEAPASPETLGTAPRWHCETVGPFVSRMEAQTLSAQLEAQGLMGDLRSVSREIVSSYWVFLPPRATREAALNLARDLAGRGLLDLYVIGEGEHRNGISLGLFSEHERARRRVEQVEAMGYGPRIEARTRTQTLYWLDLAGPEESYADVTLPDGVNRMERACPPLVVP</sequence>
<dbReference type="InterPro" id="IPR036680">
    <property type="entry name" value="SPOR-like_sf"/>
</dbReference>
<protein>
    <submittedName>
        <fullName evidence="2">Sporulation domain-containing protein</fullName>
    </submittedName>
</protein>
<reference evidence="2 3" key="1">
    <citation type="journal article" date="2011" name="Stand. Genomic Sci.">
        <title>Complete genome sequence of 'Thioalkalivibrio sulfidophilus' HL-EbGr7.</title>
        <authorList>
            <person name="Muyzer G."/>
            <person name="Sorokin D.Y."/>
            <person name="Mavromatis K."/>
            <person name="Lapidus A."/>
            <person name="Clum A."/>
            <person name="Ivanova N."/>
            <person name="Pati A."/>
            <person name="d'Haeseleer P."/>
            <person name="Woyke T."/>
            <person name="Kyrpides N.C."/>
        </authorList>
    </citation>
    <scope>NUCLEOTIDE SEQUENCE [LARGE SCALE GENOMIC DNA]</scope>
    <source>
        <strain evidence="2 3">HL-EbGR7</strain>
    </source>
</reference>
<dbReference type="KEGG" id="tgr:Tgr7_2401"/>
<dbReference type="AlphaFoldDB" id="B8GLC4"/>
<evidence type="ECO:0000313" key="3">
    <source>
        <dbReference type="Proteomes" id="UP000002383"/>
    </source>
</evidence>
<name>B8GLC4_THISH</name>
<feature type="domain" description="SPOR" evidence="1">
    <location>
        <begin position="75"/>
        <end position="132"/>
    </location>
</feature>
<proteinExistence type="predicted"/>
<dbReference type="HOGENOM" id="CLU_100903_0_0_6"/>
<dbReference type="EMBL" id="CP001339">
    <property type="protein sequence ID" value="ACL73479.1"/>
    <property type="molecule type" value="Genomic_DNA"/>
</dbReference>
<dbReference type="RefSeq" id="WP_012638954.1">
    <property type="nucleotide sequence ID" value="NC_011901.1"/>
</dbReference>
<evidence type="ECO:0000259" key="1">
    <source>
        <dbReference type="Pfam" id="PF05036"/>
    </source>
</evidence>
<organism evidence="2 3">
    <name type="scientific">Thioalkalivibrio sulfidiphilus (strain HL-EbGR7)</name>
    <dbReference type="NCBI Taxonomy" id="396588"/>
    <lineage>
        <taxon>Bacteria</taxon>
        <taxon>Pseudomonadati</taxon>
        <taxon>Pseudomonadota</taxon>
        <taxon>Gammaproteobacteria</taxon>
        <taxon>Chromatiales</taxon>
        <taxon>Ectothiorhodospiraceae</taxon>
        <taxon>Thioalkalivibrio</taxon>
    </lineage>
</organism>
<accession>B8GLC4</accession>
<gene>
    <name evidence="2" type="ordered locus">Tgr7_2401</name>
</gene>
<dbReference type="OrthoDB" id="7058146at2"/>
<dbReference type="GO" id="GO:0042834">
    <property type="term" value="F:peptidoglycan binding"/>
    <property type="evidence" value="ECO:0007669"/>
    <property type="project" value="InterPro"/>
</dbReference>